<evidence type="ECO:0000313" key="3">
    <source>
        <dbReference type="Proteomes" id="UP000316030"/>
    </source>
</evidence>
<organism evidence="2 3">
    <name type="scientific">Thalassovita litoralis</name>
    <dbReference type="NCBI Taxonomy" id="1010611"/>
    <lineage>
        <taxon>Bacteria</taxon>
        <taxon>Pseudomonadati</taxon>
        <taxon>Pseudomonadota</taxon>
        <taxon>Alphaproteobacteria</taxon>
        <taxon>Rhodobacterales</taxon>
        <taxon>Roseobacteraceae</taxon>
        <taxon>Thalassovita</taxon>
    </lineage>
</organism>
<evidence type="ECO:0000259" key="1">
    <source>
        <dbReference type="Pfam" id="PF07287"/>
    </source>
</evidence>
<dbReference type="PANTHER" id="PTHR47472">
    <property type="entry name" value="PROPIONYL-COA CARBOXYLASE"/>
    <property type="match status" value="1"/>
</dbReference>
<sequence>MTIVRIGAGAGFQGDRIAPAVDLAERGNLDFLVFECLAERTIALAQQARLKTPEAGFDPLLARRLRAVLPGCVRNGTRIVTNMGAANPQGAAACAARVARDLGLSVKIAAVMGDDVVDRIGPFGLEETGQPAADLGARLVSANAYIGCRGIVAALDAGADIVICGRASDPALFLAPLVHRFGWAMDDWDRLGRGTLVGHMLECAAQVTGGYFADPGRKSVPDLANIGFPLAEVSEDGNAVLTKLPGTGGVVSRATCTEQLLYEIHDPARYLQPDVVADFSRVQITEIGPDRVALTGASGSAATGLLKVSVGYRDGWLGEGQISYAGAQCVARGELALGLLQERLSICGDRIAEARGDLIGWNAIAPGVTRRAMDLPEVRLRYAARCLDQDTAQQVAEEVESLYLCGPAAGGGVSRQVREIIGIAAALMPADLVPVRFEMTEVSHETA</sequence>
<gene>
    <name evidence="2" type="ORF">SAMN06265173_10517</name>
</gene>
<dbReference type="OrthoDB" id="9763456at2"/>
<accession>A0A521C0C7</accession>
<protein>
    <recommendedName>
        <fullName evidence="1">Acyclic terpene utilisation N-terminal domain-containing protein</fullName>
    </recommendedName>
</protein>
<dbReference type="RefSeq" id="WP_142492504.1">
    <property type="nucleotide sequence ID" value="NZ_FXTO01000005.1"/>
</dbReference>
<dbReference type="PANTHER" id="PTHR47472:SF1">
    <property type="entry name" value="DUF1446-DOMAIN-CONTAINING PROTEIN"/>
    <property type="match status" value="1"/>
</dbReference>
<dbReference type="AlphaFoldDB" id="A0A521C0C7"/>
<evidence type="ECO:0000313" key="2">
    <source>
        <dbReference type="EMBL" id="SMO52897.1"/>
    </source>
</evidence>
<feature type="domain" description="Acyclic terpene utilisation N-terminal" evidence="1">
    <location>
        <begin position="4"/>
        <end position="438"/>
    </location>
</feature>
<proteinExistence type="predicted"/>
<dbReference type="EMBL" id="FXTO01000005">
    <property type="protein sequence ID" value="SMO52897.1"/>
    <property type="molecule type" value="Genomic_DNA"/>
</dbReference>
<name>A0A521C0C7_9RHOB</name>
<keyword evidence="3" id="KW-1185">Reference proteome</keyword>
<dbReference type="InterPro" id="IPR010839">
    <property type="entry name" value="AtuA_N"/>
</dbReference>
<reference evidence="2 3" key="1">
    <citation type="submission" date="2017-05" db="EMBL/GenBank/DDBJ databases">
        <authorList>
            <person name="Varghese N."/>
            <person name="Submissions S."/>
        </authorList>
    </citation>
    <scope>NUCLEOTIDE SEQUENCE [LARGE SCALE GENOMIC DNA]</scope>
    <source>
        <strain evidence="2 3">DSM 29506</strain>
    </source>
</reference>
<dbReference type="Pfam" id="PF07287">
    <property type="entry name" value="AtuA"/>
    <property type="match status" value="1"/>
</dbReference>
<dbReference type="Proteomes" id="UP000316030">
    <property type="component" value="Unassembled WGS sequence"/>
</dbReference>